<protein>
    <submittedName>
        <fullName evidence="1">Pol polyprotein</fullName>
    </submittedName>
</protein>
<organism evidence="1 2">
    <name type="scientific">Elysia marginata</name>
    <dbReference type="NCBI Taxonomy" id="1093978"/>
    <lineage>
        <taxon>Eukaryota</taxon>
        <taxon>Metazoa</taxon>
        <taxon>Spiralia</taxon>
        <taxon>Lophotrochozoa</taxon>
        <taxon>Mollusca</taxon>
        <taxon>Gastropoda</taxon>
        <taxon>Heterobranchia</taxon>
        <taxon>Euthyneura</taxon>
        <taxon>Panpulmonata</taxon>
        <taxon>Sacoglossa</taxon>
        <taxon>Placobranchoidea</taxon>
        <taxon>Plakobranchidae</taxon>
        <taxon>Elysia</taxon>
    </lineage>
</organism>
<comment type="caution">
    <text evidence="1">The sequence shown here is derived from an EMBL/GenBank/DDBJ whole genome shotgun (WGS) entry which is preliminary data.</text>
</comment>
<dbReference type="EMBL" id="BMAT01012675">
    <property type="protein sequence ID" value="GFR96795.1"/>
    <property type="molecule type" value="Genomic_DNA"/>
</dbReference>
<dbReference type="PANTHER" id="PTHR24559:SF435">
    <property type="entry name" value="RIBONUCLEASE H"/>
    <property type="match status" value="1"/>
</dbReference>
<dbReference type="Proteomes" id="UP000762676">
    <property type="component" value="Unassembled WGS sequence"/>
</dbReference>
<dbReference type="InterPro" id="IPR043502">
    <property type="entry name" value="DNA/RNA_pol_sf"/>
</dbReference>
<evidence type="ECO:0000313" key="2">
    <source>
        <dbReference type="Proteomes" id="UP000762676"/>
    </source>
</evidence>
<keyword evidence="2" id="KW-1185">Reference proteome</keyword>
<dbReference type="AlphaFoldDB" id="A0AAV4HJ64"/>
<dbReference type="InterPro" id="IPR053134">
    <property type="entry name" value="RNA-dir_DNA_polymerase"/>
</dbReference>
<sequence>MLPKEKSYSILPHHQTSVLPLSQALLRNLVTEYADVMARNELDLGHYKGVEHTIELEDPKPFKQRYRHIPPHMFEEIRDHLRQLEACGVIRPSKSQCSSPVVCCDKKDGKLYLCVDYRLLN</sequence>
<accession>A0AAV4HJ64</accession>
<gene>
    <name evidence="1" type="ORF">ElyMa_006307600</name>
</gene>
<evidence type="ECO:0000313" key="1">
    <source>
        <dbReference type="EMBL" id="GFR96795.1"/>
    </source>
</evidence>
<dbReference type="PANTHER" id="PTHR24559">
    <property type="entry name" value="TRANSPOSON TY3-I GAG-POL POLYPROTEIN"/>
    <property type="match status" value="1"/>
</dbReference>
<dbReference type="SUPFAM" id="SSF56672">
    <property type="entry name" value="DNA/RNA polymerases"/>
    <property type="match status" value="1"/>
</dbReference>
<dbReference type="Gene3D" id="3.10.10.10">
    <property type="entry name" value="HIV Type 1 Reverse Transcriptase, subunit A, domain 1"/>
    <property type="match status" value="1"/>
</dbReference>
<name>A0AAV4HJ64_9GAST</name>
<proteinExistence type="predicted"/>
<reference evidence="1 2" key="1">
    <citation type="journal article" date="2021" name="Elife">
        <title>Chloroplast acquisition without the gene transfer in kleptoplastic sea slugs, Plakobranchus ocellatus.</title>
        <authorList>
            <person name="Maeda T."/>
            <person name="Takahashi S."/>
            <person name="Yoshida T."/>
            <person name="Shimamura S."/>
            <person name="Takaki Y."/>
            <person name="Nagai Y."/>
            <person name="Toyoda A."/>
            <person name="Suzuki Y."/>
            <person name="Arimoto A."/>
            <person name="Ishii H."/>
            <person name="Satoh N."/>
            <person name="Nishiyama T."/>
            <person name="Hasebe M."/>
            <person name="Maruyama T."/>
            <person name="Minagawa J."/>
            <person name="Obokata J."/>
            <person name="Shigenobu S."/>
        </authorList>
    </citation>
    <scope>NUCLEOTIDE SEQUENCE [LARGE SCALE GENOMIC DNA]</scope>
</reference>